<dbReference type="PROSITE" id="PS50011">
    <property type="entry name" value="PROTEIN_KINASE_DOM"/>
    <property type="match status" value="1"/>
</dbReference>
<dbReference type="AlphaFoldDB" id="A0A2D3UVH8"/>
<evidence type="ECO:0000313" key="12">
    <source>
        <dbReference type="Proteomes" id="UP000225277"/>
    </source>
</evidence>
<evidence type="ECO:0000259" key="10">
    <source>
        <dbReference type="PROSITE" id="PS50011"/>
    </source>
</evidence>
<dbReference type="InterPro" id="IPR000719">
    <property type="entry name" value="Prot_kinase_dom"/>
</dbReference>
<dbReference type="EMBL" id="FJUY01000002">
    <property type="protein sequence ID" value="CZT16107.1"/>
    <property type="molecule type" value="Genomic_DNA"/>
</dbReference>
<evidence type="ECO:0000256" key="1">
    <source>
        <dbReference type="ARBA" id="ARBA00012513"/>
    </source>
</evidence>
<evidence type="ECO:0000256" key="7">
    <source>
        <dbReference type="ARBA" id="ARBA00047899"/>
    </source>
</evidence>
<proteinExistence type="predicted"/>
<dbReference type="SMART" id="SM00220">
    <property type="entry name" value="S_TKc"/>
    <property type="match status" value="1"/>
</dbReference>
<evidence type="ECO:0000256" key="9">
    <source>
        <dbReference type="SAM" id="MobiDB-lite"/>
    </source>
</evidence>
<protein>
    <recommendedName>
        <fullName evidence="1">non-specific serine/threonine protein kinase</fullName>
        <ecNumber evidence="1">2.7.11.1</ecNumber>
    </recommendedName>
</protein>
<dbReference type="PROSITE" id="PS00108">
    <property type="entry name" value="PROTEIN_KINASE_ST"/>
    <property type="match status" value="1"/>
</dbReference>
<gene>
    <name evidence="11" type="ORF">RCC_01948</name>
</gene>
<organism evidence="11 12">
    <name type="scientific">Ramularia collo-cygni</name>
    <dbReference type="NCBI Taxonomy" id="112498"/>
    <lineage>
        <taxon>Eukaryota</taxon>
        <taxon>Fungi</taxon>
        <taxon>Dikarya</taxon>
        <taxon>Ascomycota</taxon>
        <taxon>Pezizomycotina</taxon>
        <taxon>Dothideomycetes</taxon>
        <taxon>Dothideomycetidae</taxon>
        <taxon>Mycosphaerellales</taxon>
        <taxon>Mycosphaerellaceae</taxon>
        <taxon>Ramularia</taxon>
    </lineage>
</organism>
<keyword evidence="4" id="KW-0547">Nucleotide-binding</keyword>
<evidence type="ECO:0000256" key="3">
    <source>
        <dbReference type="ARBA" id="ARBA00022679"/>
    </source>
</evidence>
<dbReference type="InterPro" id="IPR011009">
    <property type="entry name" value="Kinase-like_dom_sf"/>
</dbReference>
<feature type="compositionally biased region" description="Basic residues" evidence="9">
    <location>
        <begin position="11"/>
        <end position="20"/>
    </location>
</feature>
<keyword evidence="12" id="KW-1185">Reference proteome</keyword>
<dbReference type="PANTHER" id="PTHR24363">
    <property type="entry name" value="SERINE/THREONINE PROTEIN KINASE"/>
    <property type="match status" value="1"/>
</dbReference>
<reference evidence="11 12" key="1">
    <citation type="submission" date="2016-03" db="EMBL/GenBank/DDBJ databases">
        <authorList>
            <person name="Ploux O."/>
        </authorList>
    </citation>
    <scope>NUCLEOTIDE SEQUENCE [LARGE SCALE GENOMIC DNA]</scope>
    <source>
        <strain evidence="11 12">URUG2</strain>
    </source>
</reference>
<comment type="catalytic activity">
    <reaction evidence="7">
        <text>L-threonyl-[protein] + ATP = O-phospho-L-threonyl-[protein] + ADP + H(+)</text>
        <dbReference type="Rhea" id="RHEA:46608"/>
        <dbReference type="Rhea" id="RHEA-COMP:11060"/>
        <dbReference type="Rhea" id="RHEA-COMP:11605"/>
        <dbReference type="ChEBI" id="CHEBI:15378"/>
        <dbReference type="ChEBI" id="CHEBI:30013"/>
        <dbReference type="ChEBI" id="CHEBI:30616"/>
        <dbReference type="ChEBI" id="CHEBI:61977"/>
        <dbReference type="ChEBI" id="CHEBI:456216"/>
        <dbReference type="EC" id="2.7.11.1"/>
    </reaction>
</comment>
<sequence length="391" mass="44141">MQSIGPDGYYRKGRNPHRSPQRSALHTLQAIPKSVRLLLITIVSLCAFAGVSRGRANLLDQVKKAHPTDFSRLRAFNLSVWPPSHPIRYNNGTHIDDRYTYISHLGTGQEGSVSLYEDSEGTAVAVKTFSLAARNQIPFELVEDFIDLTTTWPTEIEAGVLLNSLRDASFVPVLDYFILQEPAGWTWAFASPLQLGGTLLSLAERERLAYNPSSLESLDRFYRPSLLSLLSVLEDLHLAGICHDDIKPDNIFIGQDSRHWMLGDLGNVREVKHPWHQTASWIRQNQLPDCKTNDVKRTLKTYLSFLRAASNDADAFDRQFWGRGTALSRMYWDFVLYPLDAGRLARLSGIRYSPNHGTELDIISTAGSGDLREATEHELTCTSLPRRLWFT</sequence>
<evidence type="ECO:0000256" key="4">
    <source>
        <dbReference type="ARBA" id="ARBA00022741"/>
    </source>
</evidence>
<evidence type="ECO:0000313" key="11">
    <source>
        <dbReference type="EMBL" id="CZT16107.1"/>
    </source>
</evidence>
<comment type="catalytic activity">
    <reaction evidence="8">
        <text>L-seryl-[protein] + ATP = O-phospho-L-seryl-[protein] + ADP + H(+)</text>
        <dbReference type="Rhea" id="RHEA:17989"/>
        <dbReference type="Rhea" id="RHEA-COMP:9863"/>
        <dbReference type="Rhea" id="RHEA-COMP:11604"/>
        <dbReference type="ChEBI" id="CHEBI:15378"/>
        <dbReference type="ChEBI" id="CHEBI:29999"/>
        <dbReference type="ChEBI" id="CHEBI:30616"/>
        <dbReference type="ChEBI" id="CHEBI:83421"/>
        <dbReference type="ChEBI" id="CHEBI:456216"/>
        <dbReference type="EC" id="2.7.11.1"/>
    </reaction>
</comment>
<evidence type="ECO:0000256" key="8">
    <source>
        <dbReference type="ARBA" id="ARBA00048679"/>
    </source>
</evidence>
<keyword evidence="5" id="KW-0418">Kinase</keyword>
<dbReference type="SUPFAM" id="SSF56112">
    <property type="entry name" value="Protein kinase-like (PK-like)"/>
    <property type="match status" value="1"/>
</dbReference>
<dbReference type="GeneID" id="35597173"/>
<dbReference type="GO" id="GO:0005524">
    <property type="term" value="F:ATP binding"/>
    <property type="evidence" value="ECO:0007669"/>
    <property type="project" value="UniProtKB-KW"/>
</dbReference>
<dbReference type="Gene3D" id="1.10.510.10">
    <property type="entry name" value="Transferase(Phosphotransferase) domain 1"/>
    <property type="match status" value="1"/>
</dbReference>
<accession>A0A2D3UVH8</accession>
<dbReference type="OrthoDB" id="5337378at2759"/>
<feature type="region of interest" description="Disordered" evidence="9">
    <location>
        <begin position="1"/>
        <end position="23"/>
    </location>
</feature>
<evidence type="ECO:0000256" key="2">
    <source>
        <dbReference type="ARBA" id="ARBA00022527"/>
    </source>
</evidence>
<dbReference type="Proteomes" id="UP000225277">
    <property type="component" value="Unassembled WGS sequence"/>
</dbReference>
<keyword evidence="3" id="KW-0808">Transferase</keyword>
<keyword evidence="2" id="KW-0723">Serine/threonine-protein kinase</keyword>
<dbReference type="InterPro" id="IPR008271">
    <property type="entry name" value="Ser/Thr_kinase_AS"/>
</dbReference>
<dbReference type="PANTHER" id="PTHR24363:SF0">
    <property type="entry name" value="SERINE_THREONINE KINASE LIKE DOMAIN CONTAINING 1"/>
    <property type="match status" value="1"/>
</dbReference>
<feature type="domain" description="Protein kinase" evidence="10">
    <location>
        <begin position="99"/>
        <end position="391"/>
    </location>
</feature>
<dbReference type="RefSeq" id="XP_023623000.1">
    <property type="nucleotide sequence ID" value="XM_023767232.1"/>
</dbReference>
<evidence type="ECO:0000256" key="6">
    <source>
        <dbReference type="ARBA" id="ARBA00022840"/>
    </source>
</evidence>
<keyword evidence="6" id="KW-0067">ATP-binding</keyword>
<evidence type="ECO:0000256" key="5">
    <source>
        <dbReference type="ARBA" id="ARBA00022777"/>
    </source>
</evidence>
<dbReference type="GO" id="GO:0004674">
    <property type="term" value="F:protein serine/threonine kinase activity"/>
    <property type="evidence" value="ECO:0007669"/>
    <property type="project" value="UniProtKB-KW"/>
</dbReference>
<name>A0A2D3UVH8_9PEZI</name>
<dbReference type="EC" id="2.7.11.1" evidence="1"/>